<reference evidence="10" key="1">
    <citation type="submission" date="2015-02" db="EMBL/GenBank/DDBJ databases">
        <title>Genome sequencing for Strongylocentrotus purpuratus.</title>
        <authorList>
            <person name="Murali S."/>
            <person name="Liu Y."/>
            <person name="Vee V."/>
            <person name="English A."/>
            <person name="Wang M."/>
            <person name="Skinner E."/>
            <person name="Han Y."/>
            <person name="Muzny D.M."/>
            <person name="Worley K.C."/>
            <person name="Gibbs R.A."/>
        </authorList>
    </citation>
    <scope>NUCLEOTIDE SEQUENCE</scope>
</reference>
<comment type="cofactor">
    <cofactor evidence="1">
        <name>Mo-molybdopterin</name>
        <dbReference type="ChEBI" id="CHEBI:71302"/>
    </cofactor>
</comment>
<name>A0A7M7RHQ9_STRPU</name>
<evidence type="ECO:0000256" key="3">
    <source>
        <dbReference type="ARBA" id="ARBA00022617"/>
    </source>
</evidence>
<dbReference type="GO" id="GO:0043546">
    <property type="term" value="F:molybdopterin cofactor binding"/>
    <property type="evidence" value="ECO:0000318"/>
    <property type="project" value="GO_Central"/>
</dbReference>
<evidence type="ECO:0000256" key="6">
    <source>
        <dbReference type="ARBA" id="ARBA00023004"/>
    </source>
</evidence>
<evidence type="ECO:0000313" key="9">
    <source>
        <dbReference type="EnsemblMetazoa" id="XP_791058"/>
    </source>
</evidence>
<dbReference type="FunFam" id="3.90.420.10:FF:000002">
    <property type="entry name" value="sulfite oxidase, mitochondrial"/>
    <property type="match status" value="1"/>
</dbReference>
<evidence type="ECO:0000259" key="8">
    <source>
        <dbReference type="Pfam" id="PF03404"/>
    </source>
</evidence>
<dbReference type="Proteomes" id="UP000007110">
    <property type="component" value="Unassembled WGS sequence"/>
</dbReference>
<accession>A0A7M7RHQ9</accession>
<dbReference type="RefSeq" id="XP_791058.2">
    <property type="nucleotide sequence ID" value="XM_785965.5"/>
</dbReference>
<evidence type="ECO:0000313" key="10">
    <source>
        <dbReference type="Proteomes" id="UP000007110"/>
    </source>
</evidence>
<reference evidence="9" key="2">
    <citation type="submission" date="2021-01" db="UniProtKB">
        <authorList>
            <consortium name="EnsemblMetazoa"/>
        </authorList>
    </citation>
    <scope>IDENTIFICATION</scope>
</reference>
<dbReference type="Pfam" id="PF00174">
    <property type="entry name" value="Oxidored_molyb"/>
    <property type="match status" value="1"/>
</dbReference>
<organism evidence="9 10">
    <name type="scientific">Strongylocentrotus purpuratus</name>
    <name type="common">Purple sea urchin</name>
    <dbReference type="NCBI Taxonomy" id="7668"/>
    <lineage>
        <taxon>Eukaryota</taxon>
        <taxon>Metazoa</taxon>
        <taxon>Echinodermata</taxon>
        <taxon>Eleutherozoa</taxon>
        <taxon>Echinozoa</taxon>
        <taxon>Echinoidea</taxon>
        <taxon>Euechinoidea</taxon>
        <taxon>Echinacea</taxon>
        <taxon>Camarodonta</taxon>
        <taxon>Echinidea</taxon>
        <taxon>Strongylocentrotidae</taxon>
        <taxon>Strongylocentrotus</taxon>
    </lineage>
</organism>
<dbReference type="InterPro" id="IPR008335">
    <property type="entry name" value="Mopterin_OxRdtase_euk"/>
</dbReference>
<dbReference type="FunCoup" id="A0A7M7RHQ9">
    <property type="interactions" value="1370"/>
</dbReference>
<dbReference type="Pfam" id="PF03404">
    <property type="entry name" value="Mo-co_dimer"/>
    <property type="match status" value="1"/>
</dbReference>
<dbReference type="GO" id="GO:0008482">
    <property type="term" value="F:sulfite oxidase activity"/>
    <property type="evidence" value="ECO:0000318"/>
    <property type="project" value="GO_Central"/>
</dbReference>
<dbReference type="InterPro" id="IPR022407">
    <property type="entry name" value="OxRdtase_Mopterin_BS"/>
</dbReference>
<dbReference type="PRINTS" id="PR00407">
    <property type="entry name" value="EUMOPTERIN"/>
</dbReference>
<dbReference type="SUPFAM" id="SSF56524">
    <property type="entry name" value="Oxidoreductase molybdopterin-binding domain"/>
    <property type="match status" value="1"/>
</dbReference>
<keyword evidence="4" id="KW-0479">Metal-binding</keyword>
<dbReference type="PROSITE" id="PS00559">
    <property type="entry name" value="MOLYBDOPTERIN_EUK"/>
    <property type="match status" value="1"/>
</dbReference>
<feature type="domain" description="Oxidoreductase molybdopterin-binding" evidence="7">
    <location>
        <begin position="47"/>
        <end position="225"/>
    </location>
</feature>
<dbReference type="GeneID" id="586173"/>
<dbReference type="EnsemblMetazoa" id="XM_785965">
    <property type="protein sequence ID" value="XP_791058"/>
    <property type="gene ID" value="LOC586173"/>
</dbReference>
<dbReference type="OMA" id="EESTSQW"/>
<dbReference type="Gene3D" id="2.60.40.650">
    <property type="match status" value="1"/>
</dbReference>
<dbReference type="PANTHER" id="PTHR19372:SF7">
    <property type="entry name" value="SULFITE OXIDASE, MITOCHONDRIAL"/>
    <property type="match status" value="1"/>
</dbReference>
<dbReference type="GO" id="GO:0005739">
    <property type="term" value="C:mitochondrion"/>
    <property type="evidence" value="ECO:0000318"/>
    <property type="project" value="GO_Central"/>
</dbReference>
<keyword evidence="5" id="KW-0560">Oxidoreductase</keyword>
<dbReference type="InterPro" id="IPR014756">
    <property type="entry name" value="Ig_E-set"/>
</dbReference>
<proteinExistence type="predicted"/>
<evidence type="ECO:0000256" key="4">
    <source>
        <dbReference type="ARBA" id="ARBA00022723"/>
    </source>
</evidence>
<evidence type="ECO:0000256" key="5">
    <source>
        <dbReference type="ARBA" id="ARBA00023002"/>
    </source>
</evidence>
<sequence length="383" mass="43204">MASYNNEPARNPNMTINCKEPFNAEPPTTVLREHFVTPNDQFYIRNHAPVPSLDGRTHRVTVDGLVPRPLELTAEQLRTWFPQATVMATLMCAGNRRTEMSAIKQVRGVVWGHAAVSNAIWRGPRLRDVLLMAGIEKLESRWEDLHVDFEGVDVCKEDRGYGSSIPLLKALDPRGDAIVALEMNGSELPRDHGYPMRIVVPGVVGARSVKWLKSISVLGHESTNYFQKRDYKLFLPHVDWDTIDDWWEKSPSIQEIPVQAAATRPQQGEAITPGTPYTIKGYALSGGGRKIIRVDVSLDGGKRWDVARLFTKVNENQTKANTKWSWEFWEFPVKAFPAPCEVVVRAWDDASNTMPDDISSIWNLRGVLNNSWVRIKVPAKAKI</sequence>
<dbReference type="OrthoDB" id="10051395at2759"/>
<dbReference type="GO" id="GO:0030151">
    <property type="term" value="F:molybdenum ion binding"/>
    <property type="evidence" value="ECO:0007669"/>
    <property type="project" value="InterPro"/>
</dbReference>
<keyword evidence="2" id="KW-0500">Molybdenum</keyword>
<evidence type="ECO:0000259" key="7">
    <source>
        <dbReference type="Pfam" id="PF00174"/>
    </source>
</evidence>
<feature type="domain" description="Moybdenum cofactor oxidoreductase dimerisation" evidence="8">
    <location>
        <begin position="252"/>
        <end position="377"/>
    </location>
</feature>
<protein>
    <recommendedName>
        <fullName evidence="11">Sulfite oxidase</fullName>
    </recommendedName>
</protein>
<dbReference type="InterPro" id="IPR005066">
    <property type="entry name" value="MoCF_OxRdtse_dimer"/>
</dbReference>
<dbReference type="InterPro" id="IPR000572">
    <property type="entry name" value="OxRdtase_Mopterin-bd_dom"/>
</dbReference>
<dbReference type="AlphaFoldDB" id="A0A7M7RHQ9"/>
<dbReference type="InParanoid" id="A0A7M7RHQ9"/>
<dbReference type="SUPFAM" id="SSF81296">
    <property type="entry name" value="E set domains"/>
    <property type="match status" value="1"/>
</dbReference>
<keyword evidence="10" id="KW-1185">Reference proteome</keyword>
<dbReference type="GO" id="GO:0006790">
    <property type="term" value="P:sulfur compound metabolic process"/>
    <property type="evidence" value="ECO:0000318"/>
    <property type="project" value="GO_Central"/>
</dbReference>
<dbReference type="PANTHER" id="PTHR19372">
    <property type="entry name" value="SULFITE REDUCTASE"/>
    <property type="match status" value="1"/>
</dbReference>
<dbReference type="KEGG" id="spu:586173"/>
<keyword evidence="6" id="KW-0408">Iron</keyword>
<evidence type="ECO:0000256" key="2">
    <source>
        <dbReference type="ARBA" id="ARBA00022505"/>
    </source>
</evidence>
<dbReference type="GO" id="GO:0020037">
    <property type="term" value="F:heme binding"/>
    <property type="evidence" value="ECO:0000318"/>
    <property type="project" value="GO_Central"/>
</dbReference>
<dbReference type="InterPro" id="IPR036374">
    <property type="entry name" value="OxRdtase_Mopterin-bd_sf"/>
</dbReference>
<dbReference type="CTD" id="6821"/>
<dbReference type="Gene3D" id="3.90.420.10">
    <property type="entry name" value="Oxidoreductase, molybdopterin-binding domain"/>
    <property type="match status" value="1"/>
</dbReference>
<evidence type="ECO:0000256" key="1">
    <source>
        <dbReference type="ARBA" id="ARBA00001924"/>
    </source>
</evidence>
<evidence type="ECO:0008006" key="11">
    <source>
        <dbReference type="Google" id="ProtNLM"/>
    </source>
</evidence>
<keyword evidence="3" id="KW-0349">Heme</keyword>